<dbReference type="InterPro" id="IPR010982">
    <property type="entry name" value="Lambda_DNA-bd_dom_sf"/>
</dbReference>
<dbReference type="Gene3D" id="1.10.260.40">
    <property type="entry name" value="lambda repressor-like DNA-binding domains"/>
    <property type="match status" value="1"/>
</dbReference>
<evidence type="ECO:0000256" key="3">
    <source>
        <dbReference type="ARBA" id="ARBA00023163"/>
    </source>
</evidence>
<evidence type="ECO:0000256" key="2">
    <source>
        <dbReference type="ARBA" id="ARBA00023125"/>
    </source>
</evidence>
<dbReference type="RefSeq" id="WP_002586071.1">
    <property type="nucleotide sequence ID" value="NZ_KB850976.1"/>
</dbReference>
<proteinExistence type="predicted"/>
<dbReference type="InterPro" id="IPR046335">
    <property type="entry name" value="LacI/GalR-like_sensor"/>
</dbReference>
<keyword evidence="1" id="KW-0805">Transcription regulation</keyword>
<dbReference type="PANTHER" id="PTHR30146:SF109">
    <property type="entry name" value="HTH-TYPE TRANSCRIPTIONAL REGULATOR GALS"/>
    <property type="match status" value="1"/>
</dbReference>
<organism evidence="5 6">
    <name type="scientific">[Clostridium] clostridioforme 90A8</name>
    <dbReference type="NCBI Taxonomy" id="999408"/>
    <lineage>
        <taxon>Bacteria</taxon>
        <taxon>Bacillati</taxon>
        <taxon>Bacillota</taxon>
        <taxon>Clostridia</taxon>
        <taxon>Lachnospirales</taxon>
        <taxon>Lachnospiraceae</taxon>
        <taxon>Enterocloster</taxon>
    </lineage>
</organism>
<dbReference type="CDD" id="cd01392">
    <property type="entry name" value="HTH_LacI"/>
    <property type="match status" value="1"/>
</dbReference>
<dbReference type="CDD" id="cd06267">
    <property type="entry name" value="PBP1_LacI_sugar_binding-like"/>
    <property type="match status" value="1"/>
</dbReference>
<dbReference type="Proteomes" id="UP000013085">
    <property type="component" value="Unassembled WGS sequence"/>
</dbReference>
<dbReference type="InterPro" id="IPR028082">
    <property type="entry name" value="Peripla_BP_I"/>
</dbReference>
<dbReference type="HOGENOM" id="CLU_393665_0_0_9"/>
<keyword evidence="2" id="KW-0238">DNA-binding</keyword>
<dbReference type="Pfam" id="PF13377">
    <property type="entry name" value="Peripla_BP_3"/>
    <property type="match status" value="1"/>
</dbReference>
<dbReference type="PROSITE" id="PS50932">
    <property type="entry name" value="HTH_LACI_2"/>
    <property type="match status" value="1"/>
</dbReference>
<dbReference type="SUPFAM" id="SSF53822">
    <property type="entry name" value="Periplasmic binding protein-like I"/>
    <property type="match status" value="2"/>
</dbReference>
<dbReference type="InterPro" id="IPR000843">
    <property type="entry name" value="HTH_LacI"/>
</dbReference>
<evidence type="ECO:0000259" key="4">
    <source>
        <dbReference type="PROSITE" id="PS50932"/>
    </source>
</evidence>
<dbReference type="InterPro" id="IPR025997">
    <property type="entry name" value="SBP_2_dom"/>
</dbReference>
<dbReference type="AlphaFoldDB" id="A0A0E2HHB6"/>
<dbReference type="PATRIC" id="fig|999408.3.peg.236"/>
<dbReference type="PRINTS" id="PR00036">
    <property type="entry name" value="HTHLACI"/>
</dbReference>
<gene>
    <name evidence="5" type="ORF">HMPREF1090_00222</name>
</gene>
<evidence type="ECO:0000256" key="1">
    <source>
        <dbReference type="ARBA" id="ARBA00023015"/>
    </source>
</evidence>
<dbReference type="Gene3D" id="3.40.50.2300">
    <property type="match status" value="4"/>
</dbReference>
<dbReference type="GO" id="GO:0000976">
    <property type="term" value="F:transcription cis-regulatory region binding"/>
    <property type="evidence" value="ECO:0007669"/>
    <property type="project" value="TreeGrafter"/>
</dbReference>
<dbReference type="SMART" id="SM00354">
    <property type="entry name" value="HTH_LACI"/>
    <property type="match status" value="1"/>
</dbReference>
<dbReference type="PROSITE" id="PS00356">
    <property type="entry name" value="HTH_LACI_1"/>
    <property type="match status" value="1"/>
</dbReference>
<dbReference type="GeneID" id="57963649"/>
<dbReference type="Pfam" id="PF13407">
    <property type="entry name" value="Peripla_BP_4"/>
    <property type="match status" value="1"/>
</dbReference>
<dbReference type="Pfam" id="PF00356">
    <property type="entry name" value="LacI"/>
    <property type="match status" value="1"/>
</dbReference>
<evidence type="ECO:0000313" key="5">
    <source>
        <dbReference type="EMBL" id="ENZ20287.1"/>
    </source>
</evidence>
<dbReference type="EMBL" id="AGYR01000001">
    <property type="protein sequence ID" value="ENZ20287.1"/>
    <property type="molecule type" value="Genomic_DNA"/>
</dbReference>
<keyword evidence="3" id="KW-0804">Transcription</keyword>
<accession>A0A0E2HHB6</accession>
<feature type="domain" description="HTH lacI-type" evidence="4">
    <location>
        <begin position="3"/>
        <end position="47"/>
    </location>
</feature>
<name>A0A0E2HHB6_9FIRM</name>
<sequence length="670" mass="74595">MAITIKDVAREAGVSIATVSHVINGTRYVKPELTEKVLQAIRNTNYQVKADKKPGTARLGEKSVIAVIIPNVEGSLFTKIITCITQLCESRGYSVSIYLTFDDAASEKRILENLVGSRQTAGIIIAPCGLDSKYYQKIRQRNMPLVCIERTVSDHSISCVVADSKSIIRKGTQTLLNSGHKKIGILMSDREISTVNEQLTGFLDAMYDAGVHCDDSNIVKMNLYNNKDCERAIISHYEDFKPTAYIACGNQITLILISTLQKLAVDIPSQLSVIGFSDESWCHLFGTPLTTFSHDCHRMAENALRLLFNQIDGKTEIEEVHILSLLEIRKSVKMIGKGPYGETTVSPDNLDLTPAEVKELQKHKYRVGVSFHYGNTSWAAMHEKGLRYILSRCGVNIVSVTDSNFDPNLQAIQLESLRMQGVDAIVAIPVDDTATSNKFRQLSKETKLIFISNVPDGMSKGDYYSLVSTNERENGRNGAILLGEHFKKEDKVVVGFIVHGSKFLGTYLRDMIAEQTIREEYPNITIVESEPFYQIENTYEVAKKMILAHPEIKGLYVSWEGPALGAIRAIRELNRCDIKIVTFDLDYEIAGILANEDIILGLSAQKAYDQGVAAGQATAKALLNQRGYEYIGISPCIVERQNLLSAWREVMHENAPDELAKILKNELSKK</sequence>
<dbReference type="SUPFAM" id="SSF47413">
    <property type="entry name" value="lambda repressor-like DNA-binding domains"/>
    <property type="match status" value="1"/>
</dbReference>
<dbReference type="PANTHER" id="PTHR30146">
    <property type="entry name" value="LACI-RELATED TRANSCRIPTIONAL REPRESSOR"/>
    <property type="match status" value="1"/>
</dbReference>
<protein>
    <recommendedName>
        <fullName evidence="4">HTH lacI-type domain-containing protein</fullName>
    </recommendedName>
</protein>
<reference evidence="5 6" key="1">
    <citation type="submission" date="2013-01" db="EMBL/GenBank/DDBJ databases">
        <title>The Genome Sequence of Clostridium clostridioforme 90A8.</title>
        <authorList>
            <consortium name="The Broad Institute Genome Sequencing Platform"/>
            <person name="Earl A."/>
            <person name="Ward D."/>
            <person name="Feldgarden M."/>
            <person name="Gevers D."/>
            <person name="Courvalin P."/>
            <person name="Lambert T."/>
            <person name="Walker B."/>
            <person name="Young S.K."/>
            <person name="Zeng Q."/>
            <person name="Gargeya S."/>
            <person name="Fitzgerald M."/>
            <person name="Haas B."/>
            <person name="Abouelleil A."/>
            <person name="Alvarado L."/>
            <person name="Arachchi H.M."/>
            <person name="Berlin A.M."/>
            <person name="Chapman S.B."/>
            <person name="Dewar J."/>
            <person name="Goldberg J."/>
            <person name="Griggs A."/>
            <person name="Gujja S."/>
            <person name="Hansen M."/>
            <person name="Howarth C."/>
            <person name="Imamovic A."/>
            <person name="Larimer J."/>
            <person name="McCowan C."/>
            <person name="Murphy C."/>
            <person name="Neiman D."/>
            <person name="Pearson M."/>
            <person name="Priest M."/>
            <person name="Roberts A."/>
            <person name="Saif S."/>
            <person name="Shea T."/>
            <person name="Sisk P."/>
            <person name="Sykes S."/>
            <person name="Wortman J."/>
            <person name="Nusbaum C."/>
            <person name="Birren B."/>
        </authorList>
    </citation>
    <scope>NUCLEOTIDE SEQUENCE [LARGE SCALE GENOMIC DNA]</scope>
    <source>
        <strain evidence="5 6">90A8</strain>
    </source>
</reference>
<dbReference type="GO" id="GO:0003700">
    <property type="term" value="F:DNA-binding transcription factor activity"/>
    <property type="evidence" value="ECO:0007669"/>
    <property type="project" value="TreeGrafter"/>
</dbReference>
<dbReference type="CDD" id="cd06316">
    <property type="entry name" value="PBP1_ABC_sugar_binding-like"/>
    <property type="match status" value="1"/>
</dbReference>
<evidence type="ECO:0000313" key="6">
    <source>
        <dbReference type="Proteomes" id="UP000013085"/>
    </source>
</evidence>
<comment type="caution">
    <text evidence="5">The sequence shown here is derived from an EMBL/GenBank/DDBJ whole genome shotgun (WGS) entry which is preliminary data.</text>
</comment>